<dbReference type="GO" id="GO:0016757">
    <property type="term" value="F:glycosyltransferase activity"/>
    <property type="evidence" value="ECO:0007669"/>
    <property type="project" value="InterPro"/>
</dbReference>
<dbReference type="InterPro" id="IPR001296">
    <property type="entry name" value="Glyco_trans_1"/>
</dbReference>
<dbReference type="CDD" id="cd03809">
    <property type="entry name" value="GT4_MtfB-like"/>
    <property type="match status" value="1"/>
</dbReference>
<dbReference type="PANTHER" id="PTHR46401">
    <property type="entry name" value="GLYCOSYLTRANSFERASE WBBK-RELATED"/>
    <property type="match status" value="1"/>
</dbReference>
<dbReference type="Proteomes" id="UP000236845">
    <property type="component" value="Unassembled WGS sequence"/>
</dbReference>
<evidence type="ECO:0000313" key="4">
    <source>
        <dbReference type="EMBL" id="PIS41028.1"/>
    </source>
</evidence>
<dbReference type="Pfam" id="PF13439">
    <property type="entry name" value="Glyco_transf_4"/>
    <property type="match status" value="1"/>
</dbReference>
<evidence type="ECO:0000256" key="1">
    <source>
        <dbReference type="ARBA" id="ARBA00022679"/>
    </source>
</evidence>
<keyword evidence="1 4" id="KW-0808">Transferase</keyword>
<feature type="domain" description="Glycosyl transferase family 1" evidence="2">
    <location>
        <begin position="196"/>
        <end position="353"/>
    </location>
</feature>
<name>A0A2H0YRC1_9BACT</name>
<dbReference type="GO" id="GO:0009103">
    <property type="term" value="P:lipopolysaccharide biosynthetic process"/>
    <property type="evidence" value="ECO:0007669"/>
    <property type="project" value="TreeGrafter"/>
</dbReference>
<evidence type="ECO:0000313" key="5">
    <source>
        <dbReference type="Proteomes" id="UP000236845"/>
    </source>
</evidence>
<accession>A0A2H0YRC1</accession>
<sequence length="379" mass="42378">MFSGCCCWAYSPSNYLKKLSTVLTMRIAIDMQAMAGQVTGFGRYVSQITRALKKIAPADVKFSEIKVIKRNLRTPSRILWDQVGLPIAASFKRPDVLFVPAFSAPILWPGKMVVACHDLIGRLFPENFSRSAKLYWHDLLPKALKYADQIITISNASKKDIVRLLKIPESKVSVTPLAADPKFRPCQDQNEITRIKRTYNLPRPFCLAVGTIEPRKNLPFLVEAFARSKRNDHDLVIVGKKGWDTETLERNIQKLHLNERIKILEYVPEEDLVVILSSATALLFPSLYEGFGLPILEAMACGAPVVASTASSVPEVAGEAALYADPKDFSAWQAQISRVIADPNLRQVLRSKGLARAKSFTWENAALRTLEIFYKVGKS</sequence>
<reference evidence="5" key="1">
    <citation type="submission" date="2017-09" db="EMBL/GenBank/DDBJ databases">
        <title>Depth-based differentiation of microbial function through sediment-hosted aquifers and enrichment of novel symbionts in the deep terrestrial subsurface.</title>
        <authorList>
            <person name="Probst A.J."/>
            <person name="Ladd B."/>
            <person name="Jarett J.K."/>
            <person name="Geller-Mcgrath D.E."/>
            <person name="Sieber C.M.K."/>
            <person name="Emerson J.B."/>
            <person name="Anantharaman K."/>
            <person name="Thomas B.C."/>
            <person name="Malmstrom R."/>
            <person name="Stieglmeier M."/>
            <person name="Klingl A."/>
            <person name="Woyke T."/>
            <person name="Ryan C.M."/>
            <person name="Banfield J.F."/>
        </authorList>
    </citation>
    <scope>NUCLEOTIDE SEQUENCE [LARGE SCALE GENOMIC DNA]</scope>
</reference>
<evidence type="ECO:0000259" key="3">
    <source>
        <dbReference type="Pfam" id="PF13439"/>
    </source>
</evidence>
<dbReference type="FunFam" id="3.40.50.2000:FF:000119">
    <property type="entry name" value="Glycosyl transferase group 1"/>
    <property type="match status" value="1"/>
</dbReference>
<dbReference type="Gene3D" id="3.40.50.2000">
    <property type="entry name" value="Glycogen Phosphorylase B"/>
    <property type="match status" value="2"/>
</dbReference>
<dbReference type="AlphaFoldDB" id="A0A2H0YRC1"/>
<dbReference type="PANTHER" id="PTHR46401:SF2">
    <property type="entry name" value="GLYCOSYLTRANSFERASE WBBK-RELATED"/>
    <property type="match status" value="1"/>
</dbReference>
<dbReference type="InterPro" id="IPR028098">
    <property type="entry name" value="Glyco_trans_4-like_N"/>
</dbReference>
<proteinExistence type="predicted"/>
<feature type="domain" description="Glycosyltransferase subfamily 4-like N-terminal" evidence="3">
    <location>
        <begin position="71"/>
        <end position="181"/>
    </location>
</feature>
<dbReference type="EMBL" id="PEXW01000004">
    <property type="protein sequence ID" value="PIS41028.1"/>
    <property type="molecule type" value="Genomic_DNA"/>
</dbReference>
<comment type="caution">
    <text evidence="4">The sequence shown here is derived from an EMBL/GenBank/DDBJ whole genome shotgun (WGS) entry which is preliminary data.</text>
</comment>
<gene>
    <name evidence="4" type="ORF">COT26_00200</name>
</gene>
<evidence type="ECO:0000259" key="2">
    <source>
        <dbReference type="Pfam" id="PF00534"/>
    </source>
</evidence>
<dbReference type="Pfam" id="PF00534">
    <property type="entry name" value="Glycos_transf_1"/>
    <property type="match status" value="1"/>
</dbReference>
<protein>
    <submittedName>
        <fullName evidence="4">Glycosyltransferase family 1 protein</fullName>
    </submittedName>
</protein>
<organism evidence="4 5">
    <name type="scientific">Candidatus Kerfeldbacteria bacterium CG08_land_8_20_14_0_20_43_14</name>
    <dbReference type="NCBI Taxonomy" id="2014246"/>
    <lineage>
        <taxon>Bacteria</taxon>
        <taxon>Candidatus Kerfeldiibacteriota</taxon>
    </lineage>
</organism>
<dbReference type="SUPFAM" id="SSF53756">
    <property type="entry name" value="UDP-Glycosyltransferase/glycogen phosphorylase"/>
    <property type="match status" value="1"/>
</dbReference>